<name>A0A5B9DYU7_9GAMM</name>
<dbReference type="GO" id="GO:0000976">
    <property type="term" value="F:transcription cis-regulatory region binding"/>
    <property type="evidence" value="ECO:0007669"/>
    <property type="project" value="TreeGrafter"/>
</dbReference>
<dbReference type="Gene3D" id="3.40.190.290">
    <property type="match status" value="1"/>
</dbReference>
<evidence type="ECO:0000259" key="5">
    <source>
        <dbReference type="PROSITE" id="PS50931"/>
    </source>
</evidence>
<evidence type="ECO:0000256" key="1">
    <source>
        <dbReference type="ARBA" id="ARBA00009437"/>
    </source>
</evidence>
<dbReference type="PANTHER" id="PTHR30126:SF91">
    <property type="entry name" value="LYSR FAMILY TRANSCRIPTIONAL REGULATOR"/>
    <property type="match status" value="1"/>
</dbReference>
<sequence length="315" mass="34234">MLDNVTINQLRAFVAVCDQGSFSGAARKLSRAQSAISHAIKALESAFDVELFERNTRKAQLTATGRSLLPDARAVISRTEEMKTRAGSIARAGAPQLSVAVDVYFPRAQLIDGLRTLQAEFPTAAINLRITTMQGGERLVLERVCALAVTIENVPAVNPDAIERHWLCEAEMATVCAPSHALASTPKPIPSDEFGRHVQIVVTDNQPHAEKTQQGVAGKRQWLVNDLGAKRDLLKAGLGWGHMPRHLVGEDLANGALIELERRAWHLGPLTFMVSQRRGHDLSPCESRLVELLGKPQGIPKEAGRRPIPGKGAKV</sequence>
<evidence type="ECO:0000313" key="6">
    <source>
        <dbReference type="EMBL" id="QEE23126.1"/>
    </source>
</evidence>
<dbReference type="Gene3D" id="1.10.10.10">
    <property type="entry name" value="Winged helix-like DNA-binding domain superfamily/Winged helix DNA-binding domain"/>
    <property type="match status" value="1"/>
</dbReference>
<dbReference type="AlphaFoldDB" id="A0A5B9DYU7"/>
<accession>A0A5B9DYU7</accession>
<organism evidence="6 7">
    <name type="scientific">Rhodanobacter glycinis</name>
    <dbReference type="NCBI Taxonomy" id="582702"/>
    <lineage>
        <taxon>Bacteria</taxon>
        <taxon>Pseudomonadati</taxon>
        <taxon>Pseudomonadota</taxon>
        <taxon>Gammaproteobacteria</taxon>
        <taxon>Lysobacterales</taxon>
        <taxon>Rhodanobacteraceae</taxon>
        <taxon>Rhodanobacter</taxon>
    </lineage>
</organism>
<dbReference type="Pfam" id="PF00126">
    <property type="entry name" value="HTH_1"/>
    <property type="match status" value="1"/>
</dbReference>
<keyword evidence="2" id="KW-0805">Transcription regulation</keyword>
<dbReference type="InterPro" id="IPR036388">
    <property type="entry name" value="WH-like_DNA-bd_sf"/>
</dbReference>
<dbReference type="FunFam" id="1.10.10.10:FF:000001">
    <property type="entry name" value="LysR family transcriptional regulator"/>
    <property type="match status" value="1"/>
</dbReference>
<dbReference type="PROSITE" id="PS50931">
    <property type="entry name" value="HTH_LYSR"/>
    <property type="match status" value="1"/>
</dbReference>
<dbReference type="KEGG" id="rgl:CS053_00410"/>
<dbReference type="SUPFAM" id="SSF53850">
    <property type="entry name" value="Periplasmic binding protein-like II"/>
    <property type="match status" value="1"/>
</dbReference>
<dbReference type="InterPro" id="IPR036390">
    <property type="entry name" value="WH_DNA-bd_sf"/>
</dbReference>
<dbReference type="Pfam" id="PF03466">
    <property type="entry name" value="LysR_substrate"/>
    <property type="match status" value="1"/>
</dbReference>
<dbReference type="RefSeq" id="WP_147625919.1">
    <property type="nucleotide sequence ID" value="NZ_CP042807.1"/>
</dbReference>
<dbReference type="InterPro" id="IPR005119">
    <property type="entry name" value="LysR_subst-bd"/>
</dbReference>
<comment type="similarity">
    <text evidence="1">Belongs to the LysR transcriptional regulatory family.</text>
</comment>
<evidence type="ECO:0000256" key="3">
    <source>
        <dbReference type="ARBA" id="ARBA00023125"/>
    </source>
</evidence>
<dbReference type="EMBL" id="CP042807">
    <property type="protein sequence ID" value="QEE23126.1"/>
    <property type="molecule type" value="Genomic_DNA"/>
</dbReference>
<protein>
    <submittedName>
        <fullName evidence="6">LysR family transcriptional regulator</fullName>
    </submittedName>
</protein>
<evidence type="ECO:0000313" key="7">
    <source>
        <dbReference type="Proteomes" id="UP000321807"/>
    </source>
</evidence>
<reference evidence="6 7" key="1">
    <citation type="submission" date="2019-08" db="EMBL/GenBank/DDBJ databases">
        <title>Complete genome sequence of Rhodanobacter glycinis strain T01E-68 isolated from tomato root.</title>
        <authorList>
            <person name="Weon H.-Y."/>
            <person name="Lee S.A."/>
        </authorList>
    </citation>
    <scope>NUCLEOTIDE SEQUENCE [LARGE SCALE GENOMIC DNA]</scope>
    <source>
        <strain evidence="6 7">T01E-68</strain>
    </source>
</reference>
<gene>
    <name evidence="6" type="ORF">CS053_00410</name>
</gene>
<dbReference type="PANTHER" id="PTHR30126">
    <property type="entry name" value="HTH-TYPE TRANSCRIPTIONAL REGULATOR"/>
    <property type="match status" value="1"/>
</dbReference>
<feature type="domain" description="HTH lysR-type" evidence="5">
    <location>
        <begin position="5"/>
        <end position="62"/>
    </location>
</feature>
<proteinExistence type="inferred from homology"/>
<evidence type="ECO:0000256" key="4">
    <source>
        <dbReference type="ARBA" id="ARBA00023163"/>
    </source>
</evidence>
<dbReference type="GO" id="GO:0003700">
    <property type="term" value="F:DNA-binding transcription factor activity"/>
    <property type="evidence" value="ECO:0007669"/>
    <property type="project" value="InterPro"/>
</dbReference>
<keyword evidence="3" id="KW-0238">DNA-binding</keyword>
<dbReference type="Proteomes" id="UP000321807">
    <property type="component" value="Chromosome"/>
</dbReference>
<dbReference type="PRINTS" id="PR00039">
    <property type="entry name" value="HTHLYSR"/>
</dbReference>
<keyword evidence="4" id="KW-0804">Transcription</keyword>
<dbReference type="InterPro" id="IPR000847">
    <property type="entry name" value="LysR_HTH_N"/>
</dbReference>
<evidence type="ECO:0000256" key="2">
    <source>
        <dbReference type="ARBA" id="ARBA00023015"/>
    </source>
</evidence>
<dbReference type="SUPFAM" id="SSF46785">
    <property type="entry name" value="Winged helix' DNA-binding domain"/>
    <property type="match status" value="1"/>
</dbReference>